<comment type="caution">
    <text evidence="2">The sequence shown here is derived from an EMBL/GenBank/DDBJ whole genome shotgun (WGS) entry which is preliminary data.</text>
</comment>
<evidence type="ECO:0000256" key="1">
    <source>
        <dbReference type="SAM" id="MobiDB-lite"/>
    </source>
</evidence>
<organism evidence="2 3">
    <name type="scientific">Coniochaeta pulveracea</name>
    <dbReference type="NCBI Taxonomy" id="177199"/>
    <lineage>
        <taxon>Eukaryota</taxon>
        <taxon>Fungi</taxon>
        <taxon>Dikarya</taxon>
        <taxon>Ascomycota</taxon>
        <taxon>Pezizomycotina</taxon>
        <taxon>Sordariomycetes</taxon>
        <taxon>Sordariomycetidae</taxon>
        <taxon>Coniochaetales</taxon>
        <taxon>Coniochaetaceae</taxon>
        <taxon>Coniochaeta</taxon>
    </lineage>
</organism>
<proteinExistence type="predicted"/>
<sequence>MAAKYGCVVDLVSGEIRHQPMREVLDEEDANYWVKLATYIGGSQLDYKLKFTYLCADKSAFQRTPINLKYLLHTMALRLTERLTMVTRRLYEQGRITLEQHRTIVMDMITNDEMIGKDVGELTRTRLEGQPMVPGEPTRDGFIPSEVVDAKGRIVGVHSVPRVPFPEFGGQFRYVEAYQRFICVKHRKGVCKSCNIDFAGCRLIDDNIPENMVLMVMQQKYDDGTHYAVFRRDNDDLLVETSERDTEYPVRMMTSLTLNLTYDENDPQCETLCTWGNTIRYVPQWDAIVVGKDEANNNKLTSGGKIPDTLLPIKDLASHYCEAKECQVTWQAAKTDGDDLLAAHPSHHTAVDSRKGAKRAMIVHVDGFFVQATGATPAQAGVGVFFGKNSIHNTSKRFERRQLSHDVFGDDARNRDHPGVALNQTTPVYAAVVAALQRLRIRFLPAREALVQDHSRFNSGHAVRNALRFKVILVTKSKELIDSLAAIKDSYTIGTLSGPAFDRAKEAAKAKARARKKRSGKGKGKAPAESYEATDSASTSTAPPAVKGHVDWDGFAPTEGDEKLVVFSKQTGGVIANSDGIIAVMRETAMLNILGVSVEYYLQPAKANLAEGLAKNALVTK</sequence>
<dbReference type="OrthoDB" id="407198at2759"/>
<feature type="compositionally biased region" description="Polar residues" evidence="1">
    <location>
        <begin position="533"/>
        <end position="542"/>
    </location>
</feature>
<evidence type="ECO:0000313" key="2">
    <source>
        <dbReference type="EMBL" id="RKU39745.1"/>
    </source>
</evidence>
<feature type="region of interest" description="Disordered" evidence="1">
    <location>
        <begin position="507"/>
        <end position="548"/>
    </location>
</feature>
<dbReference type="EMBL" id="QVQW01000155">
    <property type="protein sequence ID" value="RKU39745.1"/>
    <property type="molecule type" value="Genomic_DNA"/>
</dbReference>
<reference evidence="2 3" key="1">
    <citation type="submission" date="2018-08" db="EMBL/GenBank/DDBJ databases">
        <title>Draft genome of the lignicolous fungus Coniochaeta pulveracea.</title>
        <authorList>
            <person name="Borstlap C.J."/>
            <person name="De Witt R.N."/>
            <person name="Botha A."/>
            <person name="Volschenk H."/>
        </authorList>
    </citation>
    <scope>NUCLEOTIDE SEQUENCE [LARGE SCALE GENOMIC DNA]</scope>
    <source>
        <strain evidence="2 3">CAB683</strain>
    </source>
</reference>
<dbReference type="AlphaFoldDB" id="A0A420XVT3"/>
<accession>A0A420XVT3</accession>
<dbReference type="STRING" id="177199.A0A420XVT3"/>
<dbReference type="Proteomes" id="UP000275385">
    <property type="component" value="Unassembled WGS sequence"/>
</dbReference>
<feature type="compositionally biased region" description="Basic residues" evidence="1">
    <location>
        <begin position="510"/>
        <end position="524"/>
    </location>
</feature>
<name>A0A420XVT3_9PEZI</name>
<evidence type="ECO:0000313" key="3">
    <source>
        <dbReference type="Proteomes" id="UP000275385"/>
    </source>
</evidence>
<keyword evidence="3" id="KW-1185">Reference proteome</keyword>
<gene>
    <name evidence="2" type="ORF">DL546_000578</name>
</gene>
<protein>
    <submittedName>
        <fullName evidence="2">Uncharacterized protein</fullName>
    </submittedName>
</protein>